<keyword evidence="9 12" id="KW-0472">Membrane</keyword>
<keyword evidence="5 11" id="KW-0851">Voltage-gated channel</keyword>
<keyword evidence="4 11" id="KW-0812">Transmembrane</keyword>
<dbReference type="SUPFAM" id="SSF81296">
    <property type="entry name" value="E set domains"/>
    <property type="match status" value="1"/>
</dbReference>
<dbReference type="SUPFAM" id="SSF81324">
    <property type="entry name" value="Voltage-gated potassium channels"/>
    <property type="match status" value="1"/>
</dbReference>
<evidence type="ECO:0000256" key="8">
    <source>
        <dbReference type="ARBA" id="ARBA00023065"/>
    </source>
</evidence>
<dbReference type="InterPro" id="IPR014756">
    <property type="entry name" value="Ig_E-set"/>
</dbReference>
<evidence type="ECO:0000256" key="10">
    <source>
        <dbReference type="ARBA" id="ARBA00023303"/>
    </source>
</evidence>
<feature type="transmembrane region" description="Helical" evidence="12">
    <location>
        <begin position="278"/>
        <end position="299"/>
    </location>
</feature>
<dbReference type="InterPro" id="IPR041647">
    <property type="entry name" value="IRK_C"/>
</dbReference>
<dbReference type="Gene3D" id="1.10.287.70">
    <property type="match status" value="1"/>
</dbReference>
<evidence type="ECO:0000256" key="4">
    <source>
        <dbReference type="ARBA" id="ARBA00022692"/>
    </source>
</evidence>
<keyword evidence="10 11" id="KW-0407">Ion channel</keyword>
<keyword evidence="6 11" id="KW-0630">Potassium</keyword>
<evidence type="ECO:0000313" key="14">
    <source>
        <dbReference type="EMBL" id="CAH0514000.1"/>
    </source>
</evidence>
<dbReference type="Proteomes" id="UP001158986">
    <property type="component" value="Unassembled WGS sequence"/>
</dbReference>
<evidence type="ECO:0000256" key="11">
    <source>
        <dbReference type="RuleBase" id="RU003822"/>
    </source>
</evidence>
<gene>
    <name evidence="14" type="ORF">PBS001_LOCUS781</name>
</gene>
<keyword evidence="7 12" id="KW-1133">Transmembrane helix</keyword>
<evidence type="ECO:0000256" key="12">
    <source>
        <dbReference type="SAM" id="Phobius"/>
    </source>
</evidence>
<proteinExistence type="inferred from homology"/>
<evidence type="ECO:0000256" key="2">
    <source>
        <dbReference type="ARBA" id="ARBA00022448"/>
    </source>
</evidence>
<dbReference type="EMBL" id="CAKLCB010000048">
    <property type="protein sequence ID" value="CAH0514000.1"/>
    <property type="molecule type" value="Genomic_DNA"/>
</dbReference>
<reference evidence="14 15" key="1">
    <citation type="submission" date="2021-11" db="EMBL/GenBank/DDBJ databases">
        <authorList>
            <person name="Islam A."/>
            <person name="Islam S."/>
            <person name="Flora M.S."/>
            <person name="Rahman M."/>
            <person name="Ziaur R.M."/>
            <person name="Epstein J.H."/>
            <person name="Hassan M."/>
            <person name="Klassen M."/>
            <person name="Woodard K."/>
            <person name="Webb A."/>
            <person name="Webby R.J."/>
            <person name="El Zowalaty M.E."/>
        </authorList>
    </citation>
    <scope>NUCLEOTIDE SEQUENCE [LARGE SCALE GENOMIC DNA]</scope>
    <source>
        <strain evidence="14">Pbs1</strain>
    </source>
</reference>
<evidence type="ECO:0000256" key="6">
    <source>
        <dbReference type="ARBA" id="ARBA00022958"/>
    </source>
</evidence>
<evidence type="ECO:0000256" key="5">
    <source>
        <dbReference type="ARBA" id="ARBA00022882"/>
    </source>
</evidence>
<evidence type="ECO:0000256" key="7">
    <source>
        <dbReference type="ARBA" id="ARBA00022989"/>
    </source>
</evidence>
<organism evidence="14 15">
    <name type="scientific">Peronospora belbahrii</name>
    <dbReference type="NCBI Taxonomy" id="622444"/>
    <lineage>
        <taxon>Eukaryota</taxon>
        <taxon>Sar</taxon>
        <taxon>Stramenopiles</taxon>
        <taxon>Oomycota</taxon>
        <taxon>Peronosporomycetes</taxon>
        <taxon>Peronosporales</taxon>
        <taxon>Peronosporaceae</taxon>
        <taxon>Peronospora</taxon>
    </lineage>
</organism>
<dbReference type="Gene3D" id="2.60.40.1400">
    <property type="entry name" value="G protein-activated inward rectifier potassium channel 1"/>
    <property type="match status" value="1"/>
</dbReference>
<keyword evidence="3 11" id="KW-0633">Potassium transport</keyword>
<feature type="transmembrane region" description="Helical" evidence="12">
    <location>
        <begin position="69"/>
        <end position="97"/>
    </location>
</feature>
<dbReference type="InterPro" id="IPR013518">
    <property type="entry name" value="K_chnl_inward-rec_Kir_cyto"/>
</dbReference>
<feature type="transmembrane region" description="Helical" evidence="12">
    <location>
        <begin position="348"/>
        <end position="369"/>
    </location>
</feature>
<comment type="similarity">
    <text evidence="11">Belongs to the inward rectifier-type potassium channel (TC 1.A.2.1) family.</text>
</comment>
<dbReference type="PANTHER" id="PTHR11767">
    <property type="entry name" value="INWARD RECTIFIER POTASSIUM CHANNEL"/>
    <property type="match status" value="1"/>
</dbReference>
<protein>
    <recommendedName>
        <fullName evidence="13">Inward rectifier potassium channel C-terminal domain-containing protein</fullName>
    </recommendedName>
</protein>
<sequence length="576" mass="65080">MYAQRSAKCPCPCVSRTGSIGICELDIWQGIKLDDELAWSGRRLLRPNLPVITYKQWTQRRFPAHWYQLISMSWIPLLCLFVGVYISVVGLFALLFAACNGMNPESPGTPRNFFNLSLQTLASTANTTRSSEKEEHDLLTSCNEVNNADFKHANRHFSQCFQADRETSPMLADDRFCEVCDDRDDAAMRKTIEDCQREEDKSDVSFSSTGLARISGLAMKRDNFSLPRNLDDDEEWAEKFGGHSISFSQRRIRVRNRSHSFLLNGVYQVALETSWPRLLMSLILAYLSVVATIALLITISIQNPLEQPMQSGFAKKFEKAFFFGVQTISTVGYRALSPRQDSNAANFFVFLLVFSGVFVSTLVTSITWAKFSIPKASALLYSNVLLLNRFHSHRAVMFRAANNREFGVILEGSFRMSVVMLNRNLGHRSIHELRLIRNVWPIINLCDILTHIIDESSPLYHLSTNDLLSGDHFFVVLFTGQDGIVSDTMVARKAYHACDILVDHHFKDNISLSADGLYIDLDAINATYLDSEIGSQSGEVQSHENRQTCSSTEFNVVEHLPETSKADSPHSNYEVM</sequence>
<feature type="transmembrane region" description="Helical" evidence="12">
    <location>
        <begin position="320"/>
        <end position="336"/>
    </location>
</feature>
<evidence type="ECO:0000313" key="15">
    <source>
        <dbReference type="Proteomes" id="UP001158986"/>
    </source>
</evidence>
<feature type="domain" description="Inward rectifier potassium channel C-terminal" evidence="13">
    <location>
        <begin position="447"/>
        <end position="528"/>
    </location>
</feature>
<dbReference type="PANTHER" id="PTHR11767:SF102">
    <property type="entry name" value="INWARDLY RECTIFYING POTASSIUM CHANNEL 1, ISOFORM F"/>
    <property type="match status" value="1"/>
</dbReference>
<evidence type="ECO:0000259" key="13">
    <source>
        <dbReference type="Pfam" id="PF17655"/>
    </source>
</evidence>
<name>A0ABN8CM69_9STRA</name>
<dbReference type="InterPro" id="IPR016449">
    <property type="entry name" value="K_chnl_inward-rec_Kir"/>
</dbReference>
<keyword evidence="15" id="KW-1185">Reference proteome</keyword>
<accession>A0ABN8CM69</accession>
<dbReference type="Pfam" id="PF17655">
    <property type="entry name" value="IRK_C"/>
    <property type="match status" value="1"/>
</dbReference>
<comment type="subcellular location">
    <subcellularLocation>
        <location evidence="1 11">Membrane</location>
        <topology evidence="1 11">Multi-pass membrane protein</topology>
    </subcellularLocation>
</comment>
<comment type="caution">
    <text evidence="14">The sequence shown here is derived from an EMBL/GenBank/DDBJ whole genome shotgun (WGS) entry which is preliminary data.</text>
</comment>
<evidence type="ECO:0000256" key="3">
    <source>
        <dbReference type="ARBA" id="ARBA00022538"/>
    </source>
</evidence>
<evidence type="ECO:0000256" key="1">
    <source>
        <dbReference type="ARBA" id="ARBA00004141"/>
    </source>
</evidence>
<keyword evidence="8 11" id="KW-0406">Ion transport</keyword>
<evidence type="ECO:0000256" key="9">
    <source>
        <dbReference type="ARBA" id="ARBA00023136"/>
    </source>
</evidence>
<keyword evidence="2 11" id="KW-0813">Transport</keyword>